<evidence type="ECO:0000256" key="2">
    <source>
        <dbReference type="ARBA" id="ARBA00022692"/>
    </source>
</evidence>
<organism evidence="6 7">
    <name type="scientific">Methylobacterium marchantiae</name>
    <dbReference type="NCBI Taxonomy" id="600331"/>
    <lineage>
        <taxon>Bacteria</taxon>
        <taxon>Pseudomonadati</taxon>
        <taxon>Pseudomonadota</taxon>
        <taxon>Alphaproteobacteria</taxon>
        <taxon>Hyphomicrobiales</taxon>
        <taxon>Methylobacteriaceae</taxon>
        <taxon>Methylobacterium</taxon>
    </lineage>
</organism>
<dbReference type="InterPro" id="IPR003752">
    <property type="entry name" value="DiS_bond_form_DsbB/BdbC"/>
</dbReference>
<comment type="subcellular location">
    <subcellularLocation>
        <location evidence="1">Membrane</location>
        <topology evidence="1">Multi-pass membrane protein</topology>
    </subcellularLocation>
</comment>
<dbReference type="RefSeq" id="WP_238204443.1">
    <property type="nucleotide sequence ID" value="NZ_JBHTND010000019.1"/>
</dbReference>
<gene>
    <name evidence="6" type="ORF">ACFQ4G_14595</name>
</gene>
<keyword evidence="2 5" id="KW-0812">Transmembrane</keyword>
<dbReference type="EMBL" id="JBHTND010000019">
    <property type="protein sequence ID" value="MFD1302800.1"/>
    <property type="molecule type" value="Genomic_DNA"/>
</dbReference>
<feature type="transmembrane region" description="Helical" evidence="5">
    <location>
        <begin position="12"/>
        <end position="30"/>
    </location>
</feature>
<reference evidence="7" key="1">
    <citation type="journal article" date="2019" name="Int. J. Syst. Evol. Microbiol.">
        <title>The Global Catalogue of Microorganisms (GCM) 10K type strain sequencing project: providing services to taxonomists for standard genome sequencing and annotation.</title>
        <authorList>
            <consortium name="The Broad Institute Genomics Platform"/>
            <consortium name="The Broad Institute Genome Sequencing Center for Infectious Disease"/>
            <person name="Wu L."/>
            <person name="Ma J."/>
        </authorList>
    </citation>
    <scope>NUCLEOTIDE SEQUENCE [LARGE SCALE GENOMIC DNA]</scope>
    <source>
        <strain evidence="7">CCUG 56108</strain>
    </source>
</reference>
<feature type="transmembrane region" description="Helical" evidence="5">
    <location>
        <begin position="163"/>
        <end position="185"/>
    </location>
</feature>
<accession>A0ABW3X1V7</accession>
<feature type="transmembrane region" description="Helical" evidence="5">
    <location>
        <begin position="105"/>
        <end position="126"/>
    </location>
</feature>
<evidence type="ECO:0000313" key="6">
    <source>
        <dbReference type="EMBL" id="MFD1302800.1"/>
    </source>
</evidence>
<keyword evidence="7" id="KW-1185">Reference proteome</keyword>
<evidence type="ECO:0000256" key="3">
    <source>
        <dbReference type="ARBA" id="ARBA00022989"/>
    </source>
</evidence>
<dbReference type="Pfam" id="PF02600">
    <property type="entry name" value="DsbB"/>
    <property type="match status" value="1"/>
</dbReference>
<dbReference type="SUPFAM" id="SSF158442">
    <property type="entry name" value="DsbB-like"/>
    <property type="match status" value="1"/>
</dbReference>
<dbReference type="Gene3D" id="1.20.1550.10">
    <property type="entry name" value="DsbB-like"/>
    <property type="match status" value="1"/>
</dbReference>
<feature type="transmembrane region" description="Helical" evidence="5">
    <location>
        <begin position="42"/>
        <end position="59"/>
    </location>
</feature>
<protein>
    <submittedName>
        <fullName evidence="6">Disulfide bond formation protein B</fullName>
    </submittedName>
</protein>
<feature type="transmembrane region" description="Helical" evidence="5">
    <location>
        <begin position="66"/>
        <end position="85"/>
    </location>
</feature>
<comment type="caution">
    <text evidence="6">The sequence shown here is derived from an EMBL/GenBank/DDBJ whole genome shotgun (WGS) entry which is preliminary data.</text>
</comment>
<keyword evidence="3 5" id="KW-1133">Transmembrane helix</keyword>
<evidence type="ECO:0000256" key="5">
    <source>
        <dbReference type="SAM" id="Phobius"/>
    </source>
</evidence>
<sequence length="208" mass="21581">MVAPSLARGLNAAGLFGCSLILLVAFWYQIVLGELPCPLCVLQRAAFTAAGLGLVLNICDRPRPSHYAIVTLSAVVGSVISARQTALHIAPGTGTYGEALFGLHFYVWALISFVAIIVGVAIMSLWDGQFATEPATRRGEAASVLGQPIGPEPAGLPGARAGALGLSVVFLFLAVALANAASTFAECGLSLCPDNPVSYEMIDRLLGR</sequence>
<proteinExistence type="predicted"/>
<name>A0ABW3X1V7_9HYPH</name>
<dbReference type="InterPro" id="IPR023380">
    <property type="entry name" value="DsbB-like_sf"/>
</dbReference>
<evidence type="ECO:0000313" key="7">
    <source>
        <dbReference type="Proteomes" id="UP001597176"/>
    </source>
</evidence>
<evidence type="ECO:0000256" key="4">
    <source>
        <dbReference type="ARBA" id="ARBA00023136"/>
    </source>
</evidence>
<evidence type="ECO:0000256" key="1">
    <source>
        <dbReference type="ARBA" id="ARBA00004141"/>
    </source>
</evidence>
<dbReference type="Proteomes" id="UP001597176">
    <property type="component" value="Unassembled WGS sequence"/>
</dbReference>
<keyword evidence="4 5" id="KW-0472">Membrane</keyword>